<proteinExistence type="predicted"/>
<dbReference type="RefSeq" id="WP_208877387.1">
    <property type="nucleotide sequence ID" value="NZ_CP031320.1"/>
</dbReference>
<keyword evidence="1" id="KW-1133">Transmembrane helix</keyword>
<dbReference type="NCBIfam" id="TIGR04222">
    <property type="entry name" value="near_uncomplex"/>
    <property type="match status" value="1"/>
</dbReference>
<sequence>MWVLLLLTAWAVAFAACARLCHAALTAGAAPESAPPEAGTGPDAGRRLTLYETAFLSGGPHRVADLTLVSMSRDRRLLLAHTGWATVVDPEGRDDIERSVISALGPDGQSRIPPVRAALAAADAVRALAERLAAAGLAVPDRVRTNVTAATRQVRGAALLVLVMGLLTALLADTGSDRGTVAQWFSLPLALTAGALAIARYEAHAYTRWASPAGLRRLRDDTAADTDRAAAAAAAAAAAPTGDAAPYARDAADRALLTALALRGPAVLTQPDLRAALGGTRSPLRGH</sequence>
<evidence type="ECO:0000313" key="4">
    <source>
        <dbReference type="Proteomes" id="UP000254425"/>
    </source>
</evidence>
<dbReference type="InterPro" id="IPR026467">
    <property type="entry name" value="Ser/Gly_Cys_C_dom"/>
</dbReference>
<dbReference type="KEGG" id="sarm:DVA86_09685"/>
<feature type="chain" id="PRO_5039149353" evidence="2">
    <location>
        <begin position="24"/>
        <end position="287"/>
    </location>
</feature>
<accession>A0A345XML2</accession>
<dbReference type="AlphaFoldDB" id="A0A345XML2"/>
<evidence type="ECO:0000256" key="2">
    <source>
        <dbReference type="SAM" id="SignalP"/>
    </source>
</evidence>
<name>A0A345XML2_9ACTN</name>
<keyword evidence="2" id="KW-0732">Signal</keyword>
<feature type="transmembrane region" description="Helical" evidence="1">
    <location>
        <begin position="184"/>
        <end position="201"/>
    </location>
</feature>
<keyword evidence="1" id="KW-0812">Transmembrane</keyword>
<gene>
    <name evidence="3" type="ORF">DVA86_09685</name>
</gene>
<keyword evidence="1" id="KW-0472">Membrane</keyword>
<organism evidence="3 4">
    <name type="scientific">Streptomyces armeniacus</name>
    <dbReference type="NCBI Taxonomy" id="83291"/>
    <lineage>
        <taxon>Bacteria</taxon>
        <taxon>Bacillati</taxon>
        <taxon>Actinomycetota</taxon>
        <taxon>Actinomycetes</taxon>
        <taxon>Kitasatosporales</taxon>
        <taxon>Streptomycetaceae</taxon>
        <taxon>Streptomyces</taxon>
    </lineage>
</organism>
<dbReference type="EMBL" id="CP031320">
    <property type="protein sequence ID" value="AXK32878.1"/>
    <property type="molecule type" value="Genomic_DNA"/>
</dbReference>
<dbReference type="Proteomes" id="UP000254425">
    <property type="component" value="Chromosome"/>
</dbReference>
<reference evidence="3 4" key="1">
    <citation type="submission" date="2018-07" db="EMBL/GenBank/DDBJ databases">
        <title>Draft genome of the type strain Streptomyces armeniacus ATCC 15676.</title>
        <authorList>
            <person name="Labana P."/>
            <person name="Gosse J.T."/>
            <person name="Boddy C.N."/>
        </authorList>
    </citation>
    <scope>NUCLEOTIDE SEQUENCE [LARGE SCALE GENOMIC DNA]</scope>
    <source>
        <strain evidence="3 4">ATCC 15676</strain>
    </source>
</reference>
<evidence type="ECO:0000256" key="1">
    <source>
        <dbReference type="SAM" id="Phobius"/>
    </source>
</evidence>
<feature type="signal peptide" evidence="2">
    <location>
        <begin position="1"/>
        <end position="23"/>
    </location>
</feature>
<evidence type="ECO:0000313" key="3">
    <source>
        <dbReference type="EMBL" id="AXK32878.1"/>
    </source>
</evidence>
<keyword evidence="4" id="KW-1185">Reference proteome</keyword>
<protein>
    <submittedName>
        <fullName evidence="3">TIGR04222 domain-containing membrane protein</fullName>
    </submittedName>
</protein>
<feature type="transmembrane region" description="Helical" evidence="1">
    <location>
        <begin position="154"/>
        <end position="172"/>
    </location>
</feature>